<dbReference type="NCBIfam" id="TIGR00449">
    <property type="entry name" value="tgt_general"/>
    <property type="match status" value="1"/>
</dbReference>
<dbReference type="AlphaFoldDB" id="A0A554LW92"/>
<evidence type="ECO:0000313" key="5">
    <source>
        <dbReference type="EMBL" id="TSC97127.1"/>
    </source>
</evidence>
<keyword evidence="3" id="KW-0819">tRNA processing</keyword>
<sequence>MESITTKHGEIKTPSFLPCATYGVAKGILPEELIDSGTTILLCNIYHLYLRPGIETIKKAGGIHKFINWNKPILTDSGGFQTFSLRPKISANGVEFNSHLDGSRHFLTPEKVIKMQAEIGVDIAMPLDVCPASTVPRERIRRAVWQTTRWLEKTVICYQKISGQKSLLFAIVQGGIDEDLRREAVEKIKAIEKKHNFSFAGWAIGGLAVGEGKKELYKIVALMNKILPKDKPRYLMGVGEPADLVYSIKNGIDLFDCVLPTRLGRHGVAFVKSTELDKSAQLDKFDKLNLNKSLYQNDWRPISKDCSCPACRQKFSRAYLHHLIKVNDPLAGRLLSLHNLYFINQICHP</sequence>
<proteinExistence type="predicted"/>
<dbReference type="GO" id="GO:0008479">
    <property type="term" value="F:tRNA-guanosine(34) queuine transglycosylase activity"/>
    <property type="evidence" value="ECO:0007669"/>
    <property type="project" value="InterPro"/>
</dbReference>
<name>A0A554LW92_9BACT</name>
<keyword evidence="2 5" id="KW-0808">Transferase</keyword>
<dbReference type="GO" id="GO:0005737">
    <property type="term" value="C:cytoplasm"/>
    <property type="evidence" value="ECO:0007669"/>
    <property type="project" value="TreeGrafter"/>
</dbReference>
<dbReference type="Proteomes" id="UP000318711">
    <property type="component" value="Unassembled WGS sequence"/>
</dbReference>
<dbReference type="InterPro" id="IPR004803">
    <property type="entry name" value="TGT"/>
</dbReference>
<dbReference type="PANTHER" id="PTHR46499">
    <property type="entry name" value="QUEUINE TRNA-RIBOSYLTRANSFERASE"/>
    <property type="match status" value="1"/>
</dbReference>
<dbReference type="InterPro" id="IPR050076">
    <property type="entry name" value="ArchSynthase1/Queuine_TRR"/>
</dbReference>
<dbReference type="GO" id="GO:0002099">
    <property type="term" value="P:tRNA wobble guanine modification"/>
    <property type="evidence" value="ECO:0007669"/>
    <property type="project" value="TreeGrafter"/>
</dbReference>
<keyword evidence="1" id="KW-0328">Glycosyltransferase</keyword>
<dbReference type="Gene3D" id="3.20.20.105">
    <property type="entry name" value="Queuine tRNA-ribosyltransferase-like"/>
    <property type="match status" value="1"/>
</dbReference>
<dbReference type="InterPro" id="IPR002616">
    <property type="entry name" value="tRNA_ribo_trans-like"/>
</dbReference>
<dbReference type="InterPro" id="IPR036511">
    <property type="entry name" value="TGT-like_sf"/>
</dbReference>
<feature type="domain" description="tRNA-guanine(15) transglycosylase-like" evidence="4">
    <location>
        <begin position="3"/>
        <end position="346"/>
    </location>
</feature>
<organism evidence="5 6">
    <name type="scientific">Candidatus Berkelbacteria bacterium Licking1014_2</name>
    <dbReference type="NCBI Taxonomy" id="2017146"/>
    <lineage>
        <taxon>Bacteria</taxon>
        <taxon>Candidatus Berkelbacteria</taxon>
    </lineage>
</organism>
<dbReference type="EMBL" id="VMGL01000013">
    <property type="protein sequence ID" value="TSC97127.1"/>
    <property type="molecule type" value="Genomic_DNA"/>
</dbReference>
<evidence type="ECO:0000256" key="1">
    <source>
        <dbReference type="ARBA" id="ARBA00022676"/>
    </source>
</evidence>
<dbReference type="Pfam" id="PF01702">
    <property type="entry name" value="TGT"/>
    <property type="match status" value="1"/>
</dbReference>
<dbReference type="PANTHER" id="PTHR46499:SF1">
    <property type="entry name" value="QUEUINE TRNA-RIBOSYLTRANSFERASE"/>
    <property type="match status" value="1"/>
</dbReference>
<gene>
    <name evidence="5" type="ORF">CEN88_161</name>
</gene>
<evidence type="ECO:0000313" key="6">
    <source>
        <dbReference type="Proteomes" id="UP000318711"/>
    </source>
</evidence>
<evidence type="ECO:0000256" key="3">
    <source>
        <dbReference type="ARBA" id="ARBA00022694"/>
    </source>
</evidence>
<reference evidence="5 6" key="1">
    <citation type="submission" date="2017-07" db="EMBL/GenBank/DDBJ databases">
        <title>Mechanisms for carbon and nitrogen cycling indicate functional differentiation within the Candidate Phyla Radiation.</title>
        <authorList>
            <person name="Danczak R.E."/>
            <person name="Johnston M.D."/>
            <person name="Kenah C."/>
            <person name="Slattery M."/>
            <person name="Wrighton K.C."/>
            <person name="Wilkins M.J."/>
        </authorList>
    </citation>
    <scope>NUCLEOTIDE SEQUENCE [LARGE SCALE GENOMIC DNA]</scope>
    <source>
        <strain evidence="5">Licking1014_2</strain>
    </source>
</reference>
<evidence type="ECO:0000256" key="2">
    <source>
        <dbReference type="ARBA" id="ARBA00022679"/>
    </source>
</evidence>
<dbReference type="NCBIfam" id="TIGR00430">
    <property type="entry name" value="Q_tRNA_tgt"/>
    <property type="match status" value="1"/>
</dbReference>
<comment type="caution">
    <text evidence="5">The sequence shown here is derived from an EMBL/GenBank/DDBJ whole genome shotgun (WGS) entry which is preliminary data.</text>
</comment>
<evidence type="ECO:0000259" key="4">
    <source>
        <dbReference type="Pfam" id="PF01702"/>
    </source>
</evidence>
<dbReference type="SUPFAM" id="SSF51713">
    <property type="entry name" value="tRNA-guanine transglycosylase"/>
    <property type="match status" value="1"/>
</dbReference>
<accession>A0A554LW92</accession>
<protein>
    <submittedName>
        <fullName evidence="5">Queuine tRNA-ribosyltransferase</fullName>
    </submittedName>
</protein>